<gene>
    <name evidence="2" type="ORF">J0A67_01700</name>
</gene>
<comment type="caution">
    <text evidence="2">The sequence shown here is derived from an EMBL/GenBank/DDBJ whole genome shotgun (WGS) entry which is preliminary data.</text>
</comment>
<feature type="chain" id="PRO_5045522844" evidence="1">
    <location>
        <begin position="20"/>
        <end position="198"/>
    </location>
</feature>
<evidence type="ECO:0000256" key="1">
    <source>
        <dbReference type="SAM" id="SignalP"/>
    </source>
</evidence>
<sequence>MKTSLKYLPIWILILTVFAACGDGGEEPQPQSEYFFRFKVNGMQKEFRANLQTQGMAMTYDTSGEVYMATAIILGDGSDGTKNFVSMTVLNEEPFDTGMSYEMQDAIAYSGVPLVRIQFTYADEDGDLYNAVLFQRNDLSMKITDDASVRFSSLSQNLVEGTFSATVLGPVSTPLGRANEEIKITDGQFKLVLYRSGL</sequence>
<dbReference type="PROSITE" id="PS51257">
    <property type="entry name" value="PROKAR_LIPOPROTEIN"/>
    <property type="match status" value="1"/>
</dbReference>
<evidence type="ECO:0000313" key="3">
    <source>
        <dbReference type="Proteomes" id="UP000664698"/>
    </source>
</evidence>
<keyword evidence="1" id="KW-0732">Signal</keyword>
<proteinExistence type="predicted"/>
<dbReference type="RefSeq" id="WP_206567542.1">
    <property type="nucleotide sequence ID" value="NZ_JAFKCW010000001.1"/>
</dbReference>
<feature type="signal peptide" evidence="1">
    <location>
        <begin position="1"/>
        <end position="19"/>
    </location>
</feature>
<dbReference type="Proteomes" id="UP000664698">
    <property type="component" value="Unassembled WGS sequence"/>
</dbReference>
<name>A0ABS3BKM5_9BACT</name>
<reference evidence="2 3" key="1">
    <citation type="submission" date="2021-03" db="EMBL/GenBank/DDBJ databases">
        <title>novel species isolated from a fishpond in China.</title>
        <authorList>
            <person name="Lu H."/>
            <person name="Cai Z."/>
        </authorList>
    </citation>
    <scope>NUCLEOTIDE SEQUENCE [LARGE SCALE GENOMIC DNA]</scope>
    <source>
        <strain evidence="2 3">JCM 31546</strain>
    </source>
</reference>
<evidence type="ECO:0000313" key="2">
    <source>
        <dbReference type="EMBL" id="MBN7799552.1"/>
    </source>
</evidence>
<protein>
    <submittedName>
        <fullName evidence="2">Uncharacterized protein</fullName>
    </submittedName>
</protein>
<keyword evidence="3" id="KW-1185">Reference proteome</keyword>
<organism evidence="2 3">
    <name type="scientific">Algoriphagus aestuariicola</name>
    <dbReference type="NCBI Taxonomy" id="1852016"/>
    <lineage>
        <taxon>Bacteria</taxon>
        <taxon>Pseudomonadati</taxon>
        <taxon>Bacteroidota</taxon>
        <taxon>Cytophagia</taxon>
        <taxon>Cytophagales</taxon>
        <taxon>Cyclobacteriaceae</taxon>
        <taxon>Algoriphagus</taxon>
    </lineage>
</organism>
<accession>A0ABS3BKM5</accession>
<dbReference type="EMBL" id="JAFKCW010000001">
    <property type="protein sequence ID" value="MBN7799552.1"/>
    <property type="molecule type" value="Genomic_DNA"/>
</dbReference>